<protein>
    <submittedName>
        <fullName evidence="4">Uncharacterized protein</fullName>
    </submittedName>
</protein>
<evidence type="ECO:0000313" key="5">
    <source>
        <dbReference type="Proteomes" id="UP000517759"/>
    </source>
</evidence>
<evidence type="ECO:0000313" key="3">
    <source>
        <dbReference type="EMBL" id="GLS42928.1"/>
    </source>
</evidence>
<accession>A0A7W6F5H9</accession>
<gene>
    <name evidence="3" type="ORF">GCM10007884_09130</name>
    <name evidence="4" type="ORF">GGR33_000839</name>
</gene>
<feature type="region of interest" description="Disordered" evidence="1">
    <location>
        <begin position="49"/>
        <end position="72"/>
    </location>
</feature>
<reference evidence="6" key="2">
    <citation type="journal article" date="2019" name="Int. J. Syst. Evol. Microbiol.">
        <title>The Global Catalogue of Microorganisms (GCM) 10K type strain sequencing project: providing services to taxonomists for standard genome sequencing and annotation.</title>
        <authorList>
            <consortium name="The Broad Institute Genomics Platform"/>
            <consortium name="The Broad Institute Genome Sequencing Center for Infectious Disease"/>
            <person name="Wu L."/>
            <person name="Ma J."/>
        </authorList>
    </citation>
    <scope>NUCLEOTIDE SEQUENCE [LARGE SCALE GENOMIC DNA]</scope>
    <source>
        <strain evidence="6">NBRC 107710</strain>
    </source>
</reference>
<dbReference type="EMBL" id="JACIDN010000002">
    <property type="protein sequence ID" value="MBB3901353.1"/>
    <property type="molecule type" value="Genomic_DNA"/>
</dbReference>
<dbReference type="AlphaFoldDB" id="A0A7W6F5H9"/>
<keyword evidence="6" id="KW-1185">Reference proteome</keyword>
<evidence type="ECO:0000313" key="6">
    <source>
        <dbReference type="Proteomes" id="UP001156881"/>
    </source>
</evidence>
<dbReference type="RefSeq" id="WP_183502266.1">
    <property type="nucleotide sequence ID" value="NZ_BSPG01000003.1"/>
</dbReference>
<reference evidence="3" key="4">
    <citation type="submission" date="2023-01" db="EMBL/GenBank/DDBJ databases">
        <title>Draft genome sequence of Methylobacterium brachythecii strain NBRC 107710.</title>
        <authorList>
            <person name="Sun Q."/>
            <person name="Mori K."/>
        </authorList>
    </citation>
    <scope>NUCLEOTIDE SEQUENCE</scope>
    <source>
        <strain evidence="3">NBRC 107710</strain>
    </source>
</reference>
<reference evidence="4 5" key="3">
    <citation type="submission" date="2020-08" db="EMBL/GenBank/DDBJ databases">
        <title>Genomic Encyclopedia of Type Strains, Phase IV (KMG-IV): sequencing the most valuable type-strain genomes for metagenomic binning, comparative biology and taxonomic classification.</title>
        <authorList>
            <person name="Goeker M."/>
        </authorList>
    </citation>
    <scope>NUCLEOTIDE SEQUENCE [LARGE SCALE GENOMIC DNA]</scope>
    <source>
        <strain evidence="4 5">DSM 24105</strain>
    </source>
</reference>
<sequence length="72" mass="8202">MSRALAVSIALVLAGSSVAMAQDSSLRDIARSQDRQAESLRRLETIERDRARREDSARHNAERDSRSMRRFD</sequence>
<dbReference type="Proteomes" id="UP001156881">
    <property type="component" value="Unassembled WGS sequence"/>
</dbReference>
<organism evidence="4 5">
    <name type="scientific">Methylobacterium brachythecii</name>
    <dbReference type="NCBI Taxonomy" id="1176177"/>
    <lineage>
        <taxon>Bacteria</taxon>
        <taxon>Pseudomonadati</taxon>
        <taxon>Pseudomonadota</taxon>
        <taxon>Alphaproteobacteria</taxon>
        <taxon>Hyphomicrobiales</taxon>
        <taxon>Methylobacteriaceae</taxon>
        <taxon>Methylobacterium</taxon>
    </lineage>
</organism>
<dbReference type="Proteomes" id="UP000517759">
    <property type="component" value="Unassembled WGS sequence"/>
</dbReference>
<comment type="caution">
    <text evidence="4">The sequence shown here is derived from an EMBL/GenBank/DDBJ whole genome shotgun (WGS) entry which is preliminary data.</text>
</comment>
<evidence type="ECO:0000256" key="1">
    <source>
        <dbReference type="SAM" id="MobiDB-lite"/>
    </source>
</evidence>
<dbReference type="EMBL" id="BSPG01000003">
    <property type="protein sequence ID" value="GLS42928.1"/>
    <property type="molecule type" value="Genomic_DNA"/>
</dbReference>
<evidence type="ECO:0000256" key="2">
    <source>
        <dbReference type="SAM" id="SignalP"/>
    </source>
</evidence>
<evidence type="ECO:0000313" key="4">
    <source>
        <dbReference type="EMBL" id="MBB3901353.1"/>
    </source>
</evidence>
<proteinExistence type="predicted"/>
<feature type="signal peptide" evidence="2">
    <location>
        <begin position="1"/>
        <end position="21"/>
    </location>
</feature>
<feature type="chain" id="PRO_5030962577" evidence="2">
    <location>
        <begin position="22"/>
        <end position="72"/>
    </location>
</feature>
<keyword evidence="2" id="KW-0732">Signal</keyword>
<reference evidence="3" key="1">
    <citation type="journal article" date="2014" name="Int. J. Syst. Evol. Microbiol.">
        <title>Complete genome of a new Firmicutes species belonging to the dominant human colonic microbiota ('Ruminococcus bicirculans') reveals two chromosomes and a selective capacity to utilize plant glucans.</title>
        <authorList>
            <consortium name="NISC Comparative Sequencing Program"/>
            <person name="Wegmann U."/>
            <person name="Louis P."/>
            <person name="Goesmann A."/>
            <person name="Henrissat B."/>
            <person name="Duncan S.H."/>
            <person name="Flint H.J."/>
        </authorList>
    </citation>
    <scope>NUCLEOTIDE SEQUENCE</scope>
    <source>
        <strain evidence="3">NBRC 107710</strain>
    </source>
</reference>
<name>A0A7W6F5H9_9HYPH</name>